<dbReference type="Pfam" id="PF02630">
    <property type="entry name" value="SCO1-SenC"/>
    <property type="match status" value="1"/>
</dbReference>
<feature type="binding site" evidence="2">
    <location>
        <position position="91"/>
    </location>
    <ligand>
        <name>Cu cation</name>
        <dbReference type="ChEBI" id="CHEBI:23378"/>
    </ligand>
</feature>
<name>A0A9Q4C382_9EURY</name>
<dbReference type="Proteomes" id="UP001149411">
    <property type="component" value="Unassembled WGS sequence"/>
</dbReference>
<dbReference type="GO" id="GO:0046872">
    <property type="term" value="F:metal ion binding"/>
    <property type="evidence" value="ECO:0007669"/>
    <property type="project" value="UniProtKB-KW"/>
</dbReference>
<feature type="binding site" evidence="2">
    <location>
        <position position="181"/>
    </location>
    <ligand>
        <name>Cu cation</name>
        <dbReference type="ChEBI" id="CHEBI:23378"/>
    </ligand>
</feature>
<evidence type="ECO:0000313" key="4">
    <source>
        <dbReference type="EMBL" id="MCX2818282.1"/>
    </source>
</evidence>
<dbReference type="AlphaFoldDB" id="A0A9Q4C382"/>
<dbReference type="SUPFAM" id="SSF52833">
    <property type="entry name" value="Thioredoxin-like"/>
    <property type="match status" value="1"/>
</dbReference>
<proteinExistence type="inferred from homology"/>
<sequence>MKRRDCLRLAATGVGFSAAGCVSALRGGDDADENAYLEPPDDIHEDGGYPTYGDPVPDVDLLDIFTDEYVSTRQEGEYLMTFFYSFCPTECIWIISALTHTEARVVENGGEPPRILAATFDPARDTPKRLTDYAERMGIETDGGWSFLRPEDEKRADEVITGRFGVSFAKRSTGGIYDFLHDTLILLVNEDGYVERTYTNEEPNPDVIASDIADLRDAQA</sequence>
<evidence type="ECO:0000256" key="3">
    <source>
        <dbReference type="PIRSR" id="PIRSR603782-2"/>
    </source>
</evidence>
<feature type="binding site" evidence="2">
    <location>
        <position position="87"/>
    </location>
    <ligand>
        <name>Cu cation</name>
        <dbReference type="ChEBI" id="CHEBI:23378"/>
    </ligand>
</feature>
<organism evidence="4 5">
    <name type="scientific">Halorutilus salinus</name>
    <dbReference type="NCBI Taxonomy" id="2487751"/>
    <lineage>
        <taxon>Archaea</taxon>
        <taxon>Methanobacteriati</taxon>
        <taxon>Methanobacteriota</taxon>
        <taxon>Stenosarchaea group</taxon>
        <taxon>Halobacteria</taxon>
        <taxon>Halorutilales</taxon>
        <taxon>Halorutilaceae</taxon>
        <taxon>Halorutilus</taxon>
    </lineage>
</organism>
<keyword evidence="2" id="KW-0479">Metal-binding</keyword>
<dbReference type="InterPro" id="IPR003782">
    <property type="entry name" value="SCO1/SenC"/>
</dbReference>
<comment type="similarity">
    <text evidence="1">Belongs to the SCO1/2 family.</text>
</comment>
<dbReference type="EMBL" id="RKLV01000002">
    <property type="protein sequence ID" value="MCX2818282.1"/>
    <property type="molecule type" value="Genomic_DNA"/>
</dbReference>
<comment type="caution">
    <text evidence="4">The sequence shown here is derived from an EMBL/GenBank/DDBJ whole genome shotgun (WGS) entry which is preliminary data.</text>
</comment>
<evidence type="ECO:0000313" key="5">
    <source>
        <dbReference type="Proteomes" id="UP001149411"/>
    </source>
</evidence>
<dbReference type="RefSeq" id="WP_266086035.1">
    <property type="nucleotide sequence ID" value="NZ_RKLV01000002.1"/>
</dbReference>
<evidence type="ECO:0000256" key="2">
    <source>
        <dbReference type="PIRSR" id="PIRSR603782-1"/>
    </source>
</evidence>
<evidence type="ECO:0000256" key="1">
    <source>
        <dbReference type="ARBA" id="ARBA00010996"/>
    </source>
</evidence>
<dbReference type="PROSITE" id="PS51257">
    <property type="entry name" value="PROKAR_LIPOPROTEIN"/>
    <property type="match status" value="1"/>
</dbReference>
<protein>
    <submittedName>
        <fullName evidence="4">SCO family protein</fullName>
    </submittedName>
</protein>
<keyword evidence="2" id="KW-0186">Copper</keyword>
<dbReference type="InterPro" id="IPR036249">
    <property type="entry name" value="Thioredoxin-like_sf"/>
</dbReference>
<reference evidence="4" key="1">
    <citation type="submission" date="2022-09" db="EMBL/GenBank/DDBJ databases">
        <title>Haloadaptaus new haloarchaeum isolated from saline soil.</title>
        <authorList>
            <person name="Duran-Viseras A."/>
            <person name="Sanchez-Porro C."/>
            <person name="Ventosa A."/>
        </authorList>
    </citation>
    <scope>NUCLEOTIDE SEQUENCE</scope>
    <source>
        <strain evidence="4">F3-133</strain>
    </source>
</reference>
<keyword evidence="3" id="KW-1015">Disulfide bond</keyword>
<gene>
    <name evidence="4" type="ORF">EGH25_02805</name>
</gene>
<feature type="disulfide bond" description="Redox-active" evidence="3">
    <location>
        <begin position="87"/>
        <end position="91"/>
    </location>
</feature>
<accession>A0A9Q4C382</accession>
<dbReference type="Gene3D" id="3.40.30.10">
    <property type="entry name" value="Glutaredoxin"/>
    <property type="match status" value="1"/>
</dbReference>
<keyword evidence="5" id="KW-1185">Reference proteome</keyword>
<dbReference type="CDD" id="cd02968">
    <property type="entry name" value="SCO"/>
    <property type="match status" value="1"/>
</dbReference>